<sequence>MSNSSESSYSRSSEGPAKPQIEWRFLTRTQKAIQRIIKSLATHRVNTLTELCRIERIAASCDDEVDARAFQEPMTAAWVYYVTSNQFLAELRGFTRSYPFCGDIVSDAHARVRADPDSNRSWNLAWLCLVKMRDDGLIAAYAAAEASKPEMWGDSEPAPEHVAQLAACFEQEWTAAIEAMMRHWKTAPTWY</sequence>
<evidence type="ECO:0000313" key="2">
    <source>
        <dbReference type="Proteomes" id="UP000029964"/>
    </source>
</evidence>
<accession>A0A086T8B4</accession>
<comment type="caution">
    <text evidence="1">The sequence shown here is derived from an EMBL/GenBank/DDBJ whole genome shotgun (WGS) entry which is preliminary data.</text>
</comment>
<keyword evidence="2" id="KW-1185">Reference proteome</keyword>
<evidence type="ECO:0000313" key="1">
    <source>
        <dbReference type="EMBL" id="KFH45596.1"/>
    </source>
</evidence>
<name>A0A086T8B4_HAPC1</name>
<organism evidence="1 2">
    <name type="scientific">Hapsidospora chrysogenum (strain ATCC 11550 / CBS 779.69 / DSM 880 / IAM 14645 / JCM 23072 / IMI 49137)</name>
    <name type="common">Acremonium chrysogenum</name>
    <dbReference type="NCBI Taxonomy" id="857340"/>
    <lineage>
        <taxon>Eukaryota</taxon>
        <taxon>Fungi</taxon>
        <taxon>Dikarya</taxon>
        <taxon>Ascomycota</taxon>
        <taxon>Pezizomycotina</taxon>
        <taxon>Sordariomycetes</taxon>
        <taxon>Hypocreomycetidae</taxon>
        <taxon>Hypocreales</taxon>
        <taxon>Bionectriaceae</taxon>
        <taxon>Hapsidospora</taxon>
    </lineage>
</organism>
<dbReference type="AlphaFoldDB" id="A0A086T8B4"/>
<proteinExistence type="predicted"/>
<reference evidence="2" key="1">
    <citation type="journal article" date="2014" name="Genome Announc.">
        <title>Genome sequence and annotation of Acremonium chrysogenum, producer of the beta-lactam antibiotic cephalosporin C.</title>
        <authorList>
            <person name="Terfehr D."/>
            <person name="Dahlmann T.A."/>
            <person name="Specht T."/>
            <person name="Zadra I."/>
            <person name="Kuernsteiner H."/>
            <person name="Kueck U."/>
        </authorList>
    </citation>
    <scope>NUCLEOTIDE SEQUENCE [LARGE SCALE GENOMIC DNA]</scope>
    <source>
        <strain evidence="2">ATCC 11550 / CBS 779.69 / DSM 880 / IAM 14645 / JCM 23072 / IMI 49137</strain>
    </source>
</reference>
<protein>
    <submittedName>
        <fullName evidence="1">Uncharacterized protein</fullName>
    </submittedName>
</protein>
<dbReference type="EMBL" id="JPKY01000030">
    <property type="protein sequence ID" value="KFH45596.1"/>
    <property type="molecule type" value="Genomic_DNA"/>
</dbReference>
<dbReference type="Proteomes" id="UP000029964">
    <property type="component" value="Unassembled WGS sequence"/>
</dbReference>
<dbReference type="OrthoDB" id="4932428at2759"/>
<dbReference type="HOGENOM" id="CLU_082453_1_0_1"/>
<gene>
    <name evidence="1" type="ORF">ACRE_035830</name>
</gene>